<evidence type="ECO:0000256" key="6">
    <source>
        <dbReference type="ARBA" id="ARBA00022989"/>
    </source>
</evidence>
<dbReference type="PANTHER" id="PTHR11690">
    <property type="entry name" value="AMILORIDE-SENSITIVE SODIUM CHANNEL-RELATED"/>
    <property type="match status" value="1"/>
</dbReference>
<dbReference type="AlphaFoldDB" id="A0AAV6VYC9"/>
<evidence type="ECO:0000256" key="9">
    <source>
        <dbReference type="ARBA" id="ARBA00023136"/>
    </source>
</evidence>
<keyword evidence="16" id="KW-1185">Reference proteome</keyword>
<keyword evidence="5 12" id="KW-0812">Transmembrane</keyword>
<keyword evidence="8 12" id="KW-0406">Ion transport</keyword>
<evidence type="ECO:0000256" key="13">
    <source>
        <dbReference type="SAM" id="MobiDB-lite"/>
    </source>
</evidence>
<dbReference type="Proteomes" id="UP000827092">
    <property type="component" value="Unassembled WGS sequence"/>
</dbReference>
<dbReference type="PRINTS" id="PR01078">
    <property type="entry name" value="AMINACHANNEL"/>
</dbReference>
<evidence type="ECO:0000313" key="15">
    <source>
        <dbReference type="EMBL" id="KAG8200748.1"/>
    </source>
</evidence>
<keyword evidence="3 12" id="KW-0813">Transport</keyword>
<evidence type="ECO:0000256" key="14">
    <source>
        <dbReference type="SAM" id="Phobius"/>
    </source>
</evidence>
<sequence>MSLKINGSATKLFESSMENFKKDGDSTNLQMLAAKEKRLQSLVHDFLVYKISVAGVSNIVDSRSSKRRFIWFLGVLGCTLFMGYMTLNVILEYRRYPKNLIKEDIIVQKLIFPAVTICSLNPISSHYVEKTSLRRFIDLKKMLMDEATSEKFDPTVRDQCLVQPLCKWSWFQELCNCVKDPCLTEFCLAENGTHCTCSSTFCRNDVQENVTCRNEPRKASNQRRCLCKGTSTHGIDDEKAERGNFDDLLDSISNAQVREVVRLIKSSKTYDLMGVEEAMMPTTQELYDYGQTFDSLVGSCSFDDNACNRENFTVLYHPIYGKCFMFNFAGVGNTSVDAPIEINSYGSQSGLQLLLRVTDRYALDLFRREIGARIVIHDPHVFPFVGEFGVNVRPGDMTSLEVALSKVERLPQPYGNCEDENTKLLFSGDPYYTILGCEKYCSYKQMTAHCNCTMRHFLRGSVLNVFQQPFPLCNFSDEAQRKCSNAVTQEIEHRTECVCLPPCRETVYSYSVTASELNENFYSTVKAIRTLKLDSNGQKKYINYTDSKSMVGVKVYYNSFQVSSHIEIPSYSWETLVANIGGNFGFFMGLTIVTFLEIAEFLWDCICTVFTVKKNVSPKPEVDRNVKKSLTKSEQNAKKEKIVTKRPTTKRRTSI</sequence>
<keyword evidence="9 14" id="KW-0472">Membrane</keyword>
<protein>
    <submittedName>
        <fullName evidence="15">Uncharacterized protein</fullName>
    </submittedName>
</protein>
<evidence type="ECO:0000256" key="11">
    <source>
        <dbReference type="ARBA" id="ARBA00023303"/>
    </source>
</evidence>
<evidence type="ECO:0000313" key="16">
    <source>
        <dbReference type="Proteomes" id="UP000827092"/>
    </source>
</evidence>
<gene>
    <name evidence="15" type="ORF">JTE90_022351</name>
</gene>
<proteinExistence type="inferred from homology"/>
<dbReference type="InterPro" id="IPR001873">
    <property type="entry name" value="ENaC"/>
</dbReference>
<dbReference type="Gene3D" id="2.60.470.10">
    <property type="entry name" value="Acid-sensing ion channels like domains"/>
    <property type="match status" value="1"/>
</dbReference>
<keyword evidence="11 12" id="KW-0407">Ion channel</keyword>
<keyword evidence="10 12" id="KW-0739">Sodium transport</keyword>
<evidence type="ECO:0000256" key="12">
    <source>
        <dbReference type="RuleBase" id="RU000679"/>
    </source>
</evidence>
<evidence type="ECO:0000256" key="8">
    <source>
        <dbReference type="ARBA" id="ARBA00023065"/>
    </source>
</evidence>
<evidence type="ECO:0000256" key="5">
    <source>
        <dbReference type="ARBA" id="ARBA00022692"/>
    </source>
</evidence>
<dbReference type="Gene3D" id="1.10.287.770">
    <property type="entry name" value="YojJ-like"/>
    <property type="match status" value="1"/>
</dbReference>
<name>A0AAV6VYC9_9ARAC</name>
<dbReference type="GO" id="GO:0005886">
    <property type="term" value="C:plasma membrane"/>
    <property type="evidence" value="ECO:0007669"/>
    <property type="project" value="TreeGrafter"/>
</dbReference>
<evidence type="ECO:0000256" key="4">
    <source>
        <dbReference type="ARBA" id="ARBA00022461"/>
    </source>
</evidence>
<feature type="region of interest" description="Disordered" evidence="13">
    <location>
        <begin position="623"/>
        <end position="655"/>
    </location>
</feature>
<keyword evidence="4 12" id="KW-0894">Sodium channel</keyword>
<accession>A0AAV6VYC9</accession>
<comment type="subcellular location">
    <subcellularLocation>
        <location evidence="1">Membrane</location>
        <topology evidence="1">Multi-pass membrane protein</topology>
    </subcellularLocation>
</comment>
<evidence type="ECO:0000256" key="2">
    <source>
        <dbReference type="ARBA" id="ARBA00007193"/>
    </source>
</evidence>
<reference evidence="15 16" key="1">
    <citation type="journal article" date="2022" name="Nat. Ecol. Evol.">
        <title>A masculinizing supergene underlies an exaggerated male reproductive morph in a spider.</title>
        <authorList>
            <person name="Hendrickx F."/>
            <person name="De Corte Z."/>
            <person name="Sonet G."/>
            <person name="Van Belleghem S.M."/>
            <person name="Kostlbacher S."/>
            <person name="Vangestel C."/>
        </authorList>
    </citation>
    <scope>NUCLEOTIDE SEQUENCE [LARGE SCALE GENOMIC DNA]</scope>
    <source>
        <strain evidence="15">W744_W776</strain>
    </source>
</reference>
<dbReference type="Pfam" id="PF00858">
    <property type="entry name" value="ASC"/>
    <property type="match status" value="2"/>
</dbReference>
<evidence type="ECO:0000256" key="3">
    <source>
        <dbReference type="ARBA" id="ARBA00022448"/>
    </source>
</evidence>
<dbReference type="GO" id="GO:0015280">
    <property type="term" value="F:ligand-gated sodium channel activity"/>
    <property type="evidence" value="ECO:0007669"/>
    <property type="project" value="TreeGrafter"/>
</dbReference>
<dbReference type="EMBL" id="JAFNEN010000014">
    <property type="protein sequence ID" value="KAG8200748.1"/>
    <property type="molecule type" value="Genomic_DNA"/>
</dbReference>
<comment type="caution">
    <text evidence="15">The sequence shown here is derived from an EMBL/GenBank/DDBJ whole genome shotgun (WGS) entry which is preliminary data.</text>
</comment>
<evidence type="ECO:0000256" key="10">
    <source>
        <dbReference type="ARBA" id="ARBA00023201"/>
    </source>
</evidence>
<organism evidence="15 16">
    <name type="scientific">Oedothorax gibbosus</name>
    <dbReference type="NCBI Taxonomy" id="931172"/>
    <lineage>
        <taxon>Eukaryota</taxon>
        <taxon>Metazoa</taxon>
        <taxon>Ecdysozoa</taxon>
        <taxon>Arthropoda</taxon>
        <taxon>Chelicerata</taxon>
        <taxon>Arachnida</taxon>
        <taxon>Araneae</taxon>
        <taxon>Araneomorphae</taxon>
        <taxon>Entelegynae</taxon>
        <taxon>Araneoidea</taxon>
        <taxon>Linyphiidae</taxon>
        <taxon>Erigoninae</taxon>
        <taxon>Oedothorax</taxon>
    </lineage>
</organism>
<keyword evidence="6 14" id="KW-1133">Transmembrane helix</keyword>
<comment type="similarity">
    <text evidence="2 12">Belongs to the amiloride-sensitive sodium channel (TC 1.A.6) family.</text>
</comment>
<evidence type="ECO:0000256" key="7">
    <source>
        <dbReference type="ARBA" id="ARBA00023053"/>
    </source>
</evidence>
<keyword evidence="7" id="KW-0915">Sodium</keyword>
<feature type="transmembrane region" description="Helical" evidence="14">
    <location>
        <begin position="69"/>
        <end position="91"/>
    </location>
</feature>
<dbReference type="PANTHER" id="PTHR11690:SF248">
    <property type="entry name" value="PICKPOCKET 17, ISOFORM A"/>
    <property type="match status" value="1"/>
</dbReference>
<evidence type="ECO:0000256" key="1">
    <source>
        <dbReference type="ARBA" id="ARBA00004141"/>
    </source>
</evidence>